<keyword evidence="2" id="KW-1185">Reference proteome</keyword>
<sequence>MYIAIMENITITDVNSGNILLTINNCEYKALLKYLPHIKEYIIDDLLQLSSDIMNGESNLTEGIVCLLKLSKKKDIENKIKLKLERLKYKINICRRWIINNQKDNSSDKLSKKLLEMELENIPELITYYKKWRYEYLDKLQYPITLQNGEIMNILKLLHRYSGFIPMQELSYLLKNLKNEYKDKAISDKIYSFILQKFPYEGNFEDILRYIIIHSANNIVCNEMVDVSGIFSNKDGFIGEGRQMLFYNVKSENCIIGDNETIKYIYNSYTTSYIGDDMKCHAVNNTIQIECDDRIFIMDWNSNDIAFYILKDMLYVGCVAINEVNIYKISLSTIKSHILDIPLHYYYDCLNREFDKEVDILIEL</sequence>
<dbReference type="RefSeq" id="YP_009449301.1">
    <property type="nucleotide sequence ID" value="NC_036594.1"/>
</dbReference>
<proteinExistence type="predicted"/>
<dbReference type="KEGG" id="vg:35381758"/>
<name>A0A2I2L6B1_9VIRU</name>
<dbReference type="GeneID" id="35381758"/>
<protein>
    <submittedName>
        <fullName evidence="1">Uncharacterized protein</fullName>
    </submittedName>
</protein>
<evidence type="ECO:0000313" key="1">
    <source>
        <dbReference type="EMBL" id="SNW62999.1"/>
    </source>
</evidence>
<reference evidence="1" key="1">
    <citation type="submission" date="2017-08" db="EMBL/GenBank/DDBJ databases">
        <authorList>
            <consortium name="Urmite Genomes"/>
        </authorList>
    </citation>
    <scope>NUCLEOTIDE SEQUENCE [LARGE SCALE GENOMIC DNA]</scope>
    <source>
        <strain evidence="1">IHUMI-LCC2</strain>
    </source>
</reference>
<dbReference type="EMBL" id="LT906555">
    <property type="protein sequence ID" value="SNW62999.1"/>
    <property type="molecule type" value="Genomic_DNA"/>
</dbReference>
<accession>A0A2I2L6B1</accession>
<gene>
    <name evidence="1" type="ORF">ORPV_1095</name>
</gene>
<organism evidence="1">
    <name type="scientific">Orpheovirus IHUMI-LCC2</name>
    <dbReference type="NCBI Taxonomy" id="2023057"/>
    <lineage>
        <taxon>Viruses</taxon>
        <taxon>Varidnaviria</taxon>
        <taxon>Bamfordvirae</taxon>
        <taxon>Nucleocytoviricota</taxon>
        <taxon>Megaviricetes</taxon>
        <taxon>Pimascovirales</taxon>
        <taxon>Ocovirineae</taxon>
        <taxon>Orpheoviridae</taxon>
        <taxon>Alphaorpheovirus</taxon>
        <taxon>Alphaorpheovirus massiliense</taxon>
    </lineage>
</organism>
<evidence type="ECO:0000313" key="2">
    <source>
        <dbReference type="Proteomes" id="UP000236316"/>
    </source>
</evidence>
<dbReference type="Proteomes" id="UP000236316">
    <property type="component" value="Segment"/>
</dbReference>